<comment type="subcellular location">
    <subcellularLocation>
        <location evidence="3">Cell membrane</location>
        <topology evidence="3">Peripheral membrane protein</topology>
        <orientation evidence="3">Cytoplasmic side</orientation>
    </subcellularLocation>
    <subcellularLocation>
        <location evidence="2">Cytoplasm</location>
        <location evidence="2">Cytoskeleton</location>
    </subcellularLocation>
    <subcellularLocation>
        <location evidence="1">Cytoplasmic vesicle membrane</location>
        <topology evidence="1">Peripheral membrane protein</topology>
        <orientation evidence="1">Cytoplasmic side</orientation>
    </subcellularLocation>
</comment>
<dbReference type="EMBL" id="RHFK02000005">
    <property type="protein sequence ID" value="TWW76513.1"/>
    <property type="molecule type" value="Genomic_DNA"/>
</dbReference>
<dbReference type="PROSITE" id="PS51377">
    <property type="entry name" value="KIND"/>
    <property type="match status" value="1"/>
</dbReference>
<evidence type="ECO:0000256" key="9">
    <source>
        <dbReference type="ARBA" id="ARBA00022927"/>
    </source>
</evidence>
<dbReference type="InterPro" id="IPR029901">
    <property type="entry name" value="Spire"/>
</dbReference>
<dbReference type="GO" id="GO:0051295">
    <property type="term" value="P:establishment of meiotic spindle localization"/>
    <property type="evidence" value="ECO:0007669"/>
    <property type="project" value="TreeGrafter"/>
</dbReference>
<dbReference type="GO" id="GO:0051639">
    <property type="term" value="P:actin filament network formation"/>
    <property type="evidence" value="ECO:0007669"/>
    <property type="project" value="TreeGrafter"/>
</dbReference>
<keyword evidence="17" id="KW-1185">Reference proteome</keyword>
<keyword evidence="7" id="KW-0963">Cytoplasm</keyword>
<feature type="domain" description="KIND" evidence="15">
    <location>
        <begin position="34"/>
        <end position="104"/>
    </location>
</feature>
<dbReference type="GO" id="GO:0008017">
    <property type="term" value="F:microtubule binding"/>
    <property type="evidence" value="ECO:0007669"/>
    <property type="project" value="TreeGrafter"/>
</dbReference>
<evidence type="ECO:0000313" key="16">
    <source>
        <dbReference type="EMBL" id="TWW76513.1"/>
    </source>
</evidence>
<organism evidence="16 17">
    <name type="scientific">Takifugu flavidus</name>
    <name type="common">sansaifugu</name>
    <dbReference type="NCBI Taxonomy" id="433684"/>
    <lineage>
        <taxon>Eukaryota</taxon>
        <taxon>Metazoa</taxon>
        <taxon>Chordata</taxon>
        <taxon>Craniata</taxon>
        <taxon>Vertebrata</taxon>
        <taxon>Euteleostomi</taxon>
        <taxon>Actinopterygii</taxon>
        <taxon>Neopterygii</taxon>
        <taxon>Teleostei</taxon>
        <taxon>Neoteleostei</taxon>
        <taxon>Acanthomorphata</taxon>
        <taxon>Eupercaria</taxon>
        <taxon>Tetraodontiformes</taxon>
        <taxon>Tetradontoidea</taxon>
        <taxon>Tetraodontidae</taxon>
        <taxon>Takifugu</taxon>
    </lineage>
</organism>
<evidence type="ECO:0000256" key="12">
    <source>
        <dbReference type="ARBA" id="ARBA00023212"/>
    </source>
</evidence>
<dbReference type="InterPro" id="IPR011019">
    <property type="entry name" value="KIND_dom"/>
</dbReference>
<dbReference type="GO" id="GO:0040038">
    <property type="term" value="P:polar body extrusion after meiotic divisions"/>
    <property type="evidence" value="ECO:0007669"/>
    <property type="project" value="TreeGrafter"/>
</dbReference>
<evidence type="ECO:0000256" key="1">
    <source>
        <dbReference type="ARBA" id="ARBA00004180"/>
    </source>
</evidence>
<dbReference type="GO" id="GO:0005856">
    <property type="term" value="C:cytoskeleton"/>
    <property type="evidence" value="ECO:0007669"/>
    <property type="project" value="UniProtKB-SubCell"/>
</dbReference>
<keyword evidence="8" id="KW-0677">Repeat</keyword>
<evidence type="ECO:0000256" key="2">
    <source>
        <dbReference type="ARBA" id="ARBA00004245"/>
    </source>
</evidence>
<evidence type="ECO:0000256" key="8">
    <source>
        <dbReference type="ARBA" id="ARBA00022737"/>
    </source>
</evidence>
<evidence type="ECO:0000256" key="3">
    <source>
        <dbReference type="ARBA" id="ARBA00004413"/>
    </source>
</evidence>
<dbReference type="GO" id="GO:0005886">
    <property type="term" value="C:plasma membrane"/>
    <property type="evidence" value="ECO:0007669"/>
    <property type="project" value="UniProtKB-SubCell"/>
</dbReference>
<evidence type="ECO:0000256" key="14">
    <source>
        <dbReference type="SAM" id="MobiDB-lite"/>
    </source>
</evidence>
<dbReference type="PANTHER" id="PTHR21345">
    <property type="entry name" value="SPIRE"/>
    <property type="match status" value="1"/>
</dbReference>
<keyword evidence="6" id="KW-1003">Cell membrane</keyword>
<dbReference type="GO" id="GO:0045010">
    <property type="term" value="P:actin nucleation"/>
    <property type="evidence" value="ECO:0007669"/>
    <property type="project" value="InterPro"/>
</dbReference>
<dbReference type="GO" id="GO:0003779">
    <property type="term" value="F:actin binding"/>
    <property type="evidence" value="ECO:0007669"/>
    <property type="project" value="UniProtKB-KW"/>
</dbReference>
<dbReference type="GO" id="GO:0048193">
    <property type="term" value="P:Golgi vesicle transport"/>
    <property type="evidence" value="ECO:0007669"/>
    <property type="project" value="TreeGrafter"/>
</dbReference>
<dbReference type="GO" id="GO:0005938">
    <property type="term" value="C:cell cortex"/>
    <property type="evidence" value="ECO:0007669"/>
    <property type="project" value="TreeGrafter"/>
</dbReference>
<dbReference type="GO" id="GO:0030041">
    <property type="term" value="P:actin filament polymerization"/>
    <property type="evidence" value="ECO:0007669"/>
    <property type="project" value="TreeGrafter"/>
</dbReference>
<evidence type="ECO:0000256" key="4">
    <source>
        <dbReference type="ARBA" id="ARBA00010956"/>
    </source>
</evidence>
<dbReference type="AlphaFoldDB" id="A0A5C6PAH8"/>
<comment type="similarity">
    <text evidence="4">Belongs to the spire family.</text>
</comment>
<evidence type="ECO:0000256" key="13">
    <source>
        <dbReference type="ARBA" id="ARBA00023329"/>
    </source>
</evidence>
<dbReference type="PANTHER" id="PTHR21345:SF5">
    <property type="entry name" value="PROTEIN SPIRE HOMOLOG 2"/>
    <property type="match status" value="1"/>
</dbReference>
<dbReference type="GO" id="GO:0030659">
    <property type="term" value="C:cytoplasmic vesicle membrane"/>
    <property type="evidence" value="ECO:0007669"/>
    <property type="project" value="UniProtKB-SubCell"/>
</dbReference>
<evidence type="ECO:0000256" key="6">
    <source>
        <dbReference type="ARBA" id="ARBA00022475"/>
    </source>
</evidence>
<dbReference type="Proteomes" id="UP000324091">
    <property type="component" value="Chromosome 13"/>
</dbReference>
<evidence type="ECO:0000256" key="11">
    <source>
        <dbReference type="ARBA" id="ARBA00023203"/>
    </source>
</evidence>
<keyword evidence="12" id="KW-0206">Cytoskeleton</keyword>
<dbReference type="Pfam" id="PF16474">
    <property type="entry name" value="KIND"/>
    <property type="match status" value="1"/>
</dbReference>
<evidence type="ECO:0000256" key="5">
    <source>
        <dbReference type="ARBA" id="ARBA00022448"/>
    </source>
</evidence>
<dbReference type="Gene3D" id="1.10.510.10">
    <property type="entry name" value="Transferase(Phosphotransferase) domain 1"/>
    <property type="match status" value="1"/>
</dbReference>
<comment type="caution">
    <text evidence="16">The sequence shown here is derived from an EMBL/GenBank/DDBJ whole genome shotgun (WGS) entry which is preliminary data.</text>
</comment>
<proteinExistence type="inferred from homology"/>
<keyword evidence="10" id="KW-0472">Membrane</keyword>
<gene>
    <name evidence="16" type="ORF">D4764_13G0011750</name>
</gene>
<evidence type="ECO:0000256" key="10">
    <source>
        <dbReference type="ARBA" id="ARBA00023136"/>
    </source>
</evidence>
<feature type="region of interest" description="Disordered" evidence="14">
    <location>
        <begin position="1"/>
        <end position="21"/>
    </location>
</feature>
<dbReference type="GO" id="GO:0036089">
    <property type="term" value="P:cleavage furrow formation"/>
    <property type="evidence" value="ECO:0007669"/>
    <property type="project" value="TreeGrafter"/>
</dbReference>
<accession>A0A5C6PAH8</accession>
<keyword evidence="5" id="KW-0813">Transport</keyword>
<protein>
    <submittedName>
        <fullName evidence="16">Protein spire-like protein 2</fullName>
    </submittedName>
</protein>
<name>A0A5C6PAH8_9TELE</name>
<dbReference type="GO" id="GO:0015031">
    <property type="term" value="P:protein transport"/>
    <property type="evidence" value="ECO:0007669"/>
    <property type="project" value="UniProtKB-KW"/>
</dbReference>
<keyword evidence="13" id="KW-0968">Cytoplasmic vesicle</keyword>
<reference evidence="16 17" key="1">
    <citation type="submission" date="2019-04" db="EMBL/GenBank/DDBJ databases">
        <title>Chromosome genome assembly for Takifugu flavidus.</title>
        <authorList>
            <person name="Xiao S."/>
        </authorList>
    </citation>
    <scope>NUCLEOTIDE SEQUENCE [LARGE SCALE GENOMIC DNA]</scope>
    <source>
        <strain evidence="16">HTHZ2018</strain>
        <tissue evidence="16">Muscle</tissue>
    </source>
</reference>
<keyword evidence="9" id="KW-0653">Protein transport</keyword>
<evidence type="ECO:0000259" key="15">
    <source>
        <dbReference type="PROSITE" id="PS51377"/>
    </source>
</evidence>
<sequence length="104" mass="11664">MARSTKRTAEDGDPRIIVPTDRVASRDLSEPRELSVEEVLKSYEQRINEEQAWAVCYQCCRGLRVPRPPTAGVSPVKGPSSILLHRNGTVALRTRNSDFKESNL</sequence>
<evidence type="ECO:0000256" key="7">
    <source>
        <dbReference type="ARBA" id="ARBA00022490"/>
    </source>
</evidence>
<evidence type="ECO:0000313" key="17">
    <source>
        <dbReference type="Proteomes" id="UP000324091"/>
    </source>
</evidence>
<keyword evidence="11" id="KW-0009">Actin-binding</keyword>